<dbReference type="EMBL" id="CP129113">
    <property type="protein sequence ID" value="WLV25504.1"/>
    <property type="molecule type" value="Genomic_DNA"/>
</dbReference>
<evidence type="ECO:0000313" key="2">
    <source>
        <dbReference type="Proteomes" id="UP001180087"/>
    </source>
</evidence>
<dbReference type="SUPFAM" id="SSF109915">
    <property type="entry name" value="Hypothetical protein YhaI"/>
    <property type="match status" value="1"/>
</dbReference>
<reference evidence="1" key="1">
    <citation type="submission" date="2023-06" db="EMBL/GenBank/DDBJ databases">
        <title>A Treasure from Seagulls: Isolation and Description of Aciduricobacillus qingdaonensis gen. nov., sp. nov., a Rare Obligately Uric Acid-utilizing Member in the Family Bacillaceae.</title>
        <authorList>
            <person name="Liu W."/>
            <person name="Wang B."/>
        </authorList>
    </citation>
    <scope>NUCLEOTIDE SEQUENCE</scope>
    <source>
        <strain evidence="1">44XB</strain>
    </source>
</reference>
<dbReference type="Proteomes" id="UP001180087">
    <property type="component" value="Chromosome"/>
</dbReference>
<proteinExistence type="predicted"/>
<accession>A0ABY9KXZ0</accession>
<protein>
    <submittedName>
        <fullName evidence="1">DUF1878 family protein</fullName>
    </submittedName>
</protein>
<name>A0ABY9KXZ0_9BACI</name>
<dbReference type="InterPro" id="IPR015058">
    <property type="entry name" value="DUF1878"/>
</dbReference>
<dbReference type="Pfam" id="PF08963">
    <property type="entry name" value="DUF1878"/>
    <property type="match status" value="1"/>
</dbReference>
<keyword evidence="2" id="KW-1185">Reference proteome</keyword>
<evidence type="ECO:0000313" key="1">
    <source>
        <dbReference type="EMBL" id="WLV25504.1"/>
    </source>
</evidence>
<sequence length="119" mass="13903">MKGGLPINTLSFHLHLISDLISADEYPFTKLVINKGLTEPEYNELFHLLEELNCRYIQQKEEGLLDYTCLLIHFAGMLNLKLHPDQAMLALKRQGLYTELMEEFIGIIKKSEKRGLRWR</sequence>
<dbReference type="RefSeq" id="WP_348029294.1">
    <property type="nucleotide sequence ID" value="NZ_CP129113.1"/>
</dbReference>
<organism evidence="1 2">
    <name type="scientific">Aciduricibacillus chroicocephali</name>
    <dbReference type="NCBI Taxonomy" id="3054939"/>
    <lineage>
        <taxon>Bacteria</taxon>
        <taxon>Bacillati</taxon>
        <taxon>Bacillota</taxon>
        <taxon>Bacilli</taxon>
        <taxon>Bacillales</taxon>
        <taxon>Bacillaceae</taxon>
        <taxon>Aciduricibacillus</taxon>
    </lineage>
</organism>
<gene>
    <name evidence="1" type="ORF">QR721_04645</name>
</gene>
<dbReference type="Gene3D" id="1.10.3750.10">
    <property type="entry name" value="YhaI-like"/>
    <property type="match status" value="1"/>
</dbReference>
<dbReference type="InterPro" id="IPR035945">
    <property type="entry name" value="YhaI-like_sf"/>
</dbReference>